<protein>
    <submittedName>
        <fullName evidence="1">Uncharacterized protein</fullName>
    </submittedName>
</protein>
<evidence type="ECO:0000313" key="1">
    <source>
        <dbReference type="EMBL" id="KAF2447105.1"/>
    </source>
</evidence>
<accession>A0A9P4PN48</accession>
<sequence>MTGTELPTLRWGIIGCGLISTWFVSDLMLSHSEAAANHRSLPLALLPSRKATSLSLRTDHRSPPPCMTLIPASTATLMSTLSASVRLTLHLPCLRTKRHHANAQDRAHSETA</sequence>
<reference evidence="1" key="1">
    <citation type="journal article" date="2020" name="Stud. Mycol.">
        <title>101 Dothideomycetes genomes: a test case for predicting lifestyles and emergence of pathogens.</title>
        <authorList>
            <person name="Haridas S."/>
            <person name="Albert R."/>
            <person name="Binder M."/>
            <person name="Bloem J."/>
            <person name="Labutti K."/>
            <person name="Salamov A."/>
            <person name="Andreopoulos B."/>
            <person name="Baker S."/>
            <person name="Barry K."/>
            <person name="Bills G."/>
            <person name="Bluhm B."/>
            <person name="Cannon C."/>
            <person name="Castanera R."/>
            <person name="Culley D."/>
            <person name="Daum C."/>
            <person name="Ezra D."/>
            <person name="Gonzalez J."/>
            <person name="Henrissat B."/>
            <person name="Kuo A."/>
            <person name="Liang C."/>
            <person name="Lipzen A."/>
            <person name="Lutzoni F."/>
            <person name="Magnuson J."/>
            <person name="Mondo S."/>
            <person name="Nolan M."/>
            <person name="Ohm R."/>
            <person name="Pangilinan J."/>
            <person name="Park H.-J."/>
            <person name="Ramirez L."/>
            <person name="Alfaro M."/>
            <person name="Sun H."/>
            <person name="Tritt A."/>
            <person name="Yoshinaga Y."/>
            <person name="Zwiers L.-H."/>
            <person name="Turgeon B."/>
            <person name="Goodwin S."/>
            <person name="Spatafora J."/>
            <person name="Crous P."/>
            <person name="Grigoriev I."/>
        </authorList>
    </citation>
    <scope>NUCLEOTIDE SEQUENCE</scope>
    <source>
        <strain evidence="1">CBS 690.94</strain>
    </source>
</reference>
<keyword evidence="2" id="KW-1185">Reference proteome</keyword>
<gene>
    <name evidence="1" type="ORF">P171DRAFT_430039</name>
</gene>
<organism evidence="1 2">
    <name type="scientific">Karstenula rhodostoma CBS 690.94</name>
    <dbReference type="NCBI Taxonomy" id="1392251"/>
    <lineage>
        <taxon>Eukaryota</taxon>
        <taxon>Fungi</taxon>
        <taxon>Dikarya</taxon>
        <taxon>Ascomycota</taxon>
        <taxon>Pezizomycotina</taxon>
        <taxon>Dothideomycetes</taxon>
        <taxon>Pleosporomycetidae</taxon>
        <taxon>Pleosporales</taxon>
        <taxon>Massarineae</taxon>
        <taxon>Didymosphaeriaceae</taxon>
        <taxon>Karstenula</taxon>
    </lineage>
</organism>
<proteinExistence type="predicted"/>
<dbReference type="EMBL" id="MU001497">
    <property type="protein sequence ID" value="KAF2447105.1"/>
    <property type="molecule type" value="Genomic_DNA"/>
</dbReference>
<dbReference type="OrthoDB" id="2129491at2759"/>
<name>A0A9P4PN48_9PLEO</name>
<comment type="caution">
    <text evidence="1">The sequence shown here is derived from an EMBL/GenBank/DDBJ whole genome shotgun (WGS) entry which is preliminary data.</text>
</comment>
<dbReference type="AlphaFoldDB" id="A0A9P4PN48"/>
<evidence type="ECO:0000313" key="2">
    <source>
        <dbReference type="Proteomes" id="UP000799764"/>
    </source>
</evidence>
<dbReference type="Proteomes" id="UP000799764">
    <property type="component" value="Unassembled WGS sequence"/>
</dbReference>